<keyword evidence="1" id="KW-0863">Zinc-finger</keyword>
<dbReference type="PANTHER" id="PTHR31669">
    <property type="entry name" value="PROTEIN FAR1-RELATED SEQUENCE 10-RELATED"/>
    <property type="match status" value="1"/>
</dbReference>
<reference evidence="3" key="1">
    <citation type="journal article" date="2023" name="Plant J.">
        <title>Genome sequences and population genomics provide insights into the demographic history, inbreeding, and mutation load of two 'living fossil' tree species of Dipteronia.</title>
        <authorList>
            <person name="Feng Y."/>
            <person name="Comes H.P."/>
            <person name="Chen J."/>
            <person name="Zhu S."/>
            <person name="Lu R."/>
            <person name="Zhang X."/>
            <person name="Li P."/>
            <person name="Qiu J."/>
            <person name="Olsen K.M."/>
            <person name="Qiu Y."/>
        </authorList>
    </citation>
    <scope>NUCLEOTIDE SEQUENCE</scope>
    <source>
        <strain evidence="3">KIB01</strain>
    </source>
</reference>
<dbReference type="AlphaFoldDB" id="A0AAD9U6K0"/>
<dbReference type="GO" id="GO:0008270">
    <property type="term" value="F:zinc ion binding"/>
    <property type="evidence" value="ECO:0007669"/>
    <property type="project" value="UniProtKB-UniRule"/>
</dbReference>
<dbReference type="InterPro" id="IPR031052">
    <property type="entry name" value="FHY3/FAR1"/>
</dbReference>
<dbReference type="InterPro" id="IPR006564">
    <property type="entry name" value="Znf_PMZ"/>
</dbReference>
<name>A0AAD9U6K0_9ROSI</name>
<keyword evidence="4" id="KW-1185">Reference proteome</keyword>
<gene>
    <name evidence="3" type="ORF">Ddye_015960</name>
</gene>
<comment type="subcellular location">
    <subcellularLocation>
        <location evidence="1">Nucleus</location>
    </subcellularLocation>
</comment>
<keyword evidence="1" id="KW-0539">Nucleus</keyword>
<feature type="domain" description="Zinc finger PMZ-type" evidence="2">
    <location>
        <begin position="242"/>
        <end position="269"/>
    </location>
</feature>
<comment type="similarity">
    <text evidence="1">Belongs to the FHY3/FAR1 family.</text>
</comment>
<dbReference type="SMART" id="SM00575">
    <property type="entry name" value="ZnF_PMZ"/>
    <property type="match status" value="1"/>
</dbReference>
<keyword evidence="1" id="KW-0862">Zinc</keyword>
<dbReference type="Proteomes" id="UP001280121">
    <property type="component" value="Unassembled WGS sequence"/>
</dbReference>
<evidence type="ECO:0000259" key="2">
    <source>
        <dbReference type="SMART" id="SM00575"/>
    </source>
</evidence>
<evidence type="ECO:0000313" key="4">
    <source>
        <dbReference type="Proteomes" id="UP001280121"/>
    </source>
</evidence>
<comment type="caution">
    <text evidence="3">The sequence shown here is derived from an EMBL/GenBank/DDBJ whole genome shotgun (WGS) entry which is preliminary data.</text>
</comment>
<protein>
    <recommendedName>
        <fullName evidence="1">Protein FAR1-RELATED SEQUENCE</fullName>
    </recommendedName>
</protein>
<dbReference type="EMBL" id="JANJYI010000005">
    <property type="protein sequence ID" value="KAK2648471.1"/>
    <property type="molecule type" value="Genomic_DNA"/>
</dbReference>
<evidence type="ECO:0000256" key="1">
    <source>
        <dbReference type="RuleBase" id="RU367018"/>
    </source>
</evidence>
<sequence length="410" mass="46683">MNGDQAWNDHRYPLLNNRLKLDVGFWVNDHLANSPGGSYEQAPPDPTMALYFPQRIARTMLTCIDMDNHIGMFSTGIGHLDLNIEGYSRWYEADTTHTNNEELKLTDTYNNFEWRYHVPFVDDNVSSPPWLTRDGCRAAFKINFDKEKMLWVVTEFVTMHSHKLSPSNHSQFLRSQRNVKDCNVAQVQSLKSVRVKTSQVMDHQLYQSGCIDEIDAIMYTFKKFGGGDTTWTMRFTPFTNSFNCSCKMFDTLGIPYCHAFSVMKAMNQHNIPESLIMQRWAKTAKDVSEVESSPTVTTPTIMQLARYEALISKCIKLSYYTSMSNDGYKQVNMAIEKLTIQMKGLLPSSGTTTDENVHHSQEESPVRVRDLVIAVTKGSVRQNKIISGKASKCGKFGQPGHTTKTCHSYV</sequence>
<dbReference type="GO" id="GO:0005634">
    <property type="term" value="C:nucleus"/>
    <property type="evidence" value="ECO:0007669"/>
    <property type="project" value="UniProtKB-SubCell"/>
</dbReference>
<evidence type="ECO:0000313" key="3">
    <source>
        <dbReference type="EMBL" id="KAK2648471.1"/>
    </source>
</evidence>
<keyword evidence="1" id="KW-0479">Metal-binding</keyword>
<proteinExistence type="inferred from homology"/>
<organism evidence="3 4">
    <name type="scientific">Dipteronia dyeriana</name>
    <dbReference type="NCBI Taxonomy" id="168575"/>
    <lineage>
        <taxon>Eukaryota</taxon>
        <taxon>Viridiplantae</taxon>
        <taxon>Streptophyta</taxon>
        <taxon>Embryophyta</taxon>
        <taxon>Tracheophyta</taxon>
        <taxon>Spermatophyta</taxon>
        <taxon>Magnoliopsida</taxon>
        <taxon>eudicotyledons</taxon>
        <taxon>Gunneridae</taxon>
        <taxon>Pentapetalae</taxon>
        <taxon>rosids</taxon>
        <taxon>malvids</taxon>
        <taxon>Sapindales</taxon>
        <taxon>Sapindaceae</taxon>
        <taxon>Hippocastanoideae</taxon>
        <taxon>Acereae</taxon>
        <taxon>Dipteronia</taxon>
    </lineage>
</organism>
<accession>A0AAD9U6K0</accession>
<dbReference type="PANTHER" id="PTHR31669:SF251">
    <property type="entry name" value="PROTEIN FAR1-RELATED SEQUENCE"/>
    <property type="match status" value="1"/>
</dbReference>
<dbReference type="GO" id="GO:0006355">
    <property type="term" value="P:regulation of DNA-templated transcription"/>
    <property type="evidence" value="ECO:0007669"/>
    <property type="project" value="UniProtKB-UniRule"/>
</dbReference>
<comment type="function">
    <text evidence="1">Putative transcription activator involved in regulating light control of development.</text>
</comment>